<keyword evidence="4" id="KW-0238">DNA-binding</keyword>
<dbReference type="GO" id="GO:0006355">
    <property type="term" value="P:regulation of DNA-templated transcription"/>
    <property type="evidence" value="ECO:0007669"/>
    <property type="project" value="InterPro"/>
</dbReference>
<dbReference type="CDD" id="cd06170">
    <property type="entry name" value="LuxR_C_like"/>
    <property type="match status" value="1"/>
</dbReference>
<dbReference type="PROSITE" id="PS00622">
    <property type="entry name" value="HTH_LUXR_1"/>
    <property type="match status" value="1"/>
</dbReference>
<feature type="modified residue" description="4-aspartylphosphate" evidence="6">
    <location>
        <position position="54"/>
    </location>
</feature>
<dbReference type="InterPro" id="IPR011006">
    <property type="entry name" value="CheY-like_superfamily"/>
</dbReference>
<evidence type="ECO:0000256" key="6">
    <source>
        <dbReference type="PROSITE-ProRule" id="PRU00169"/>
    </source>
</evidence>
<gene>
    <name evidence="9" type="ORF">EV699_101133</name>
</gene>
<dbReference type="InterPro" id="IPR001789">
    <property type="entry name" value="Sig_transdc_resp-reg_receiver"/>
</dbReference>
<evidence type="ECO:0000256" key="3">
    <source>
        <dbReference type="ARBA" id="ARBA00023015"/>
    </source>
</evidence>
<dbReference type="CDD" id="cd17535">
    <property type="entry name" value="REC_NarL-like"/>
    <property type="match status" value="1"/>
</dbReference>
<keyword evidence="5" id="KW-0804">Transcription</keyword>
<dbReference type="OrthoDB" id="9796655at2"/>
<dbReference type="PROSITE" id="PS50110">
    <property type="entry name" value="RESPONSE_REGULATORY"/>
    <property type="match status" value="1"/>
</dbReference>
<dbReference type="RefSeq" id="WP_132538017.1">
    <property type="nucleotide sequence ID" value="NZ_SLWY01000001.1"/>
</dbReference>
<organism evidence="9 10">
    <name type="scientific">Plasticicumulans lactativorans</name>
    <dbReference type="NCBI Taxonomy" id="1133106"/>
    <lineage>
        <taxon>Bacteria</taxon>
        <taxon>Pseudomonadati</taxon>
        <taxon>Pseudomonadota</taxon>
        <taxon>Gammaproteobacteria</taxon>
        <taxon>Candidatus Competibacteraceae</taxon>
        <taxon>Plasticicumulans</taxon>
    </lineage>
</organism>
<dbReference type="PROSITE" id="PS50043">
    <property type="entry name" value="HTH_LUXR_2"/>
    <property type="match status" value="1"/>
</dbReference>
<dbReference type="InterPro" id="IPR058245">
    <property type="entry name" value="NreC/VraR/RcsB-like_REC"/>
</dbReference>
<comment type="caution">
    <text evidence="9">The sequence shown here is derived from an EMBL/GenBank/DDBJ whole genome shotgun (WGS) entry which is preliminary data.</text>
</comment>
<feature type="domain" description="HTH luxR-type" evidence="7">
    <location>
        <begin position="142"/>
        <end position="207"/>
    </location>
</feature>
<accession>A0A4R2L9C2</accession>
<dbReference type="InterPro" id="IPR039420">
    <property type="entry name" value="WalR-like"/>
</dbReference>
<evidence type="ECO:0000256" key="4">
    <source>
        <dbReference type="ARBA" id="ARBA00023125"/>
    </source>
</evidence>
<keyword evidence="1 6" id="KW-0597">Phosphoprotein</keyword>
<proteinExistence type="predicted"/>
<evidence type="ECO:0000256" key="5">
    <source>
        <dbReference type="ARBA" id="ARBA00023163"/>
    </source>
</evidence>
<dbReference type="SUPFAM" id="SSF52172">
    <property type="entry name" value="CheY-like"/>
    <property type="match status" value="1"/>
</dbReference>
<dbReference type="SUPFAM" id="SSF46894">
    <property type="entry name" value="C-terminal effector domain of the bipartite response regulators"/>
    <property type="match status" value="1"/>
</dbReference>
<dbReference type="GO" id="GO:0000160">
    <property type="term" value="P:phosphorelay signal transduction system"/>
    <property type="evidence" value="ECO:0007669"/>
    <property type="project" value="UniProtKB-KW"/>
</dbReference>
<keyword evidence="10" id="KW-1185">Reference proteome</keyword>
<dbReference type="InterPro" id="IPR016032">
    <property type="entry name" value="Sig_transdc_resp-reg_C-effctor"/>
</dbReference>
<dbReference type="AlphaFoldDB" id="A0A4R2L9C2"/>
<name>A0A4R2L9C2_9GAMM</name>
<dbReference type="Gene3D" id="3.40.50.2300">
    <property type="match status" value="1"/>
</dbReference>
<dbReference type="SMART" id="SM00448">
    <property type="entry name" value="REC"/>
    <property type="match status" value="1"/>
</dbReference>
<evidence type="ECO:0000256" key="1">
    <source>
        <dbReference type="ARBA" id="ARBA00022553"/>
    </source>
</evidence>
<dbReference type="PANTHER" id="PTHR43214:SF3">
    <property type="entry name" value="RESPONSE REGULATOR UVRY"/>
    <property type="match status" value="1"/>
</dbReference>
<keyword evidence="2" id="KW-0902">Two-component regulatory system</keyword>
<evidence type="ECO:0000313" key="9">
    <source>
        <dbReference type="EMBL" id="TCO83749.1"/>
    </source>
</evidence>
<dbReference type="InterPro" id="IPR000792">
    <property type="entry name" value="Tscrpt_reg_LuxR_C"/>
</dbReference>
<protein>
    <submittedName>
        <fullName evidence="9">LuxR family two component transcriptional regulator</fullName>
    </submittedName>
</protein>
<dbReference type="PANTHER" id="PTHR43214">
    <property type="entry name" value="TWO-COMPONENT RESPONSE REGULATOR"/>
    <property type="match status" value="1"/>
</dbReference>
<sequence>MIKVMLVDDHELIRIALAAVLGERDDIRIVATAADGEEALRLARAMLPDVVLVDVDMPGMGGLEATRRLATLAHAPKVIALSVHEQPPYPQRMLEAGAVGYLPKGGSADEVVAAVRAVARGLPYIAPKIAGSLILARVHRADSSPLESLSRRELQVMLMLVQGHNVQHIADALKISTKTVFTHRYRIYAKLGVDNDVALTHLAYRYGVVEIV</sequence>
<dbReference type="EMBL" id="SLWY01000001">
    <property type="protein sequence ID" value="TCO83749.1"/>
    <property type="molecule type" value="Genomic_DNA"/>
</dbReference>
<evidence type="ECO:0000259" key="8">
    <source>
        <dbReference type="PROSITE" id="PS50110"/>
    </source>
</evidence>
<dbReference type="Pfam" id="PF00072">
    <property type="entry name" value="Response_reg"/>
    <property type="match status" value="1"/>
</dbReference>
<evidence type="ECO:0000259" key="7">
    <source>
        <dbReference type="PROSITE" id="PS50043"/>
    </source>
</evidence>
<dbReference type="PRINTS" id="PR00038">
    <property type="entry name" value="HTHLUXR"/>
</dbReference>
<dbReference type="Proteomes" id="UP000295765">
    <property type="component" value="Unassembled WGS sequence"/>
</dbReference>
<dbReference type="SMART" id="SM00421">
    <property type="entry name" value="HTH_LUXR"/>
    <property type="match status" value="1"/>
</dbReference>
<keyword evidence="3" id="KW-0805">Transcription regulation</keyword>
<feature type="domain" description="Response regulatory" evidence="8">
    <location>
        <begin position="3"/>
        <end position="119"/>
    </location>
</feature>
<reference evidence="9 10" key="1">
    <citation type="submission" date="2019-03" db="EMBL/GenBank/DDBJ databases">
        <title>Genomic Encyclopedia of Type Strains, Phase IV (KMG-IV): sequencing the most valuable type-strain genomes for metagenomic binning, comparative biology and taxonomic classification.</title>
        <authorList>
            <person name="Goeker M."/>
        </authorList>
    </citation>
    <scope>NUCLEOTIDE SEQUENCE [LARGE SCALE GENOMIC DNA]</scope>
    <source>
        <strain evidence="9 10">DSM 25287</strain>
    </source>
</reference>
<evidence type="ECO:0000313" key="10">
    <source>
        <dbReference type="Proteomes" id="UP000295765"/>
    </source>
</evidence>
<dbReference type="GO" id="GO:0003677">
    <property type="term" value="F:DNA binding"/>
    <property type="evidence" value="ECO:0007669"/>
    <property type="project" value="UniProtKB-KW"/>
</dbReference>
<evidence type="ECO:0000256" key="2">
    <source>
        <dbReference type="ARBA" id="ARBA00023012"/>
    </source>
</evidence>
<dbReference type="Pfam" id="PF00196">
    <property type="entry name" value="GerE"/>
    <property type="match status" value="1"/>
</dbReference>